<dbReference type="Proteomes" id="UP001603857">
    <property type="component" value="Unassembled WGS sequence"/>
</dbReference>
<evidence type="ECO:0000313" key="1">
    <source>
        <dbReference type="EMBL" id="KAL2328380.1"/>
    </source>
</evidence>
<proteinExistence type="predicted"/>
<accession>A0ABD1LXX7</accession>
<organism evidence="1 2">
    <name type="scientific">Flemingia macrophylla</name>
    <dbReference type="NCBI Taxonomy" id="520843"/>
    <lineage>
        <taxon>Eukaryota</taxon>
        <taxon>Viridiplantae</taxon>
        <taxon>Streptophyta</taxon>
        <taxon>Embryophyta</taxon>
        <taxon>Tracheophyta</taxon>
        <taxon>Spermatophyta</taxon>
        <taxon>Magnoliopsida</taxon>
        <taxon>eudicotyledons</taxon>
        <taxon>Gunneridae</taxon>
        <taxon>Pentapetalae</taxon>
        <taxon>rosids</taxon>
        <taxon>fabids</taxon>
        <taxon>Fabales</taxon>
        <taxon>Fabaceae</taxon>
        <taxon>Papilionoideae</taxon>
        <taxon>50 kb inversion clade</taxon>
        <taxon>NPAAA clade</taxon>
        <taxon>indigoferoid/millettioid clade</taxon>
        <taxon>Phaseoleae</taxon>
        <taxon>Flemingia</taxon>
    </lineage>
</organism>
<keyword evidence="2" id="KW-1185">Reference proteome</keyword>
<dbReference type="PANTHER" id="PTHR33264:SF8">
    <property type="entry name" value="EXPRESSED PROTEIN"/>
    <property type="match status" value="1"/>
</dbReference>
<evidence type="ECO:0000313" key="2">
    <source>
        <dbReference type="Proteomes" id="UP001603857"/>
    </source>
</evidence>
<dbReference type="EMBL" id="JBGMDY010000007">
    <property type="protein sequence ID" value="KAL2328380.1"/>
    <property type="molecule type" value="Genomic_DNA"/>
</dbReference>
<protein>
    <submittedName>
        <fullName evidence="1">Uncharacterized protein</fullName>
    </submittedName>
</protein>
<dbReference type="AlphaFoldDB" id="A0ABD1LXX7"/>
<gene>
    <name evidence="1" type="ORF">Fmac_021807</name>
</gene>
<dbReference type="PANTHER" id="PTHR33264">
    <property type="entry name" value="EXPRESSED PROTEIN"/>
    <property type="match status" value="1"/>
</dbReference>
<comment type="caution">
    <text evidence="1">The sequence shown here is derived from an EMBL/GenBank/DDBJ whole genome shotgun (WGS) entry which is preliminary data.</text>
</comment>
<reference evidence="1 2" key="1">
    <citation type="submission" date="2024-08" db="EMBL/GenBank/DDBJ databases">
        <title>Insights into the chromosomal genome structure of Flemingia macrophylla.</title>
        <authorList>
            <person name="Ding Y."/>
            <person name="Zhao Y."/>
            <person name="Bi W."/>
            <person name="Wu M."/>
            <person name="Zhao G."/>
            <person name="Gong Y."/>
            <person name="Li W."/>
            <person name="Zhang P."/>
        </authorList>
    </citation>
    <scope>NUCLEOTIDE SEQUENCE [LARGE SCALE GENOMIC DNA]</scope>
    <source>
        <strain evidence="1">DYQJB</strain>
        <tissue evidence="1">Leaf</tissue>
    </source>
</reference>
<sequence>MPQVIVRPRRRRVGEVAGGAAADCTAVACCCPCAVLNILALAVYKLPKGLVLRARRRRFTKNKTADAALLQPHRCGSDLMVGSTRLQEFFIKGEKVVVVHDDDLDTLEKEMWARFADTGFWRSESQRRQ</sequence>
<name>A0ABD1LXX7_9FABA</name>